<keyword evidence="12 13" id="KW-0472">Membrane</keyword>
<feature type="transmembrane region" description="Helical" evidence="13">
    <location>
        <begin position="186"/>
        <end position="204"/>
    </location>
</feature>
<dbReference type="InterPro" id="IPR027417">
    <property type="entry name" value="P-loop_NTPase"/>
</dbReference>
<dbReference type="GO" id="GO:0016887">
    <property type="term" value="F:ATP hydrolysis activity"/>
    <property type="evidence" value="ECO:0007669"/>
    <property type="project" value="InterPro"/>
</dbReference>
<keyword evidence="10" id="KW-1278">Translocase</keyword>
<dbReference type="GO" id="GO:0005886">
    <property type="term" value="C:plasma membrane"/>
    <property type="evidence" value="ECO:0007669"/>
    <property type="project" value="UniProtKB-SubCell"/>
</dbReference>
<dbReference type="InterPro" id="IPR017871">
    <property type="entry name" value="ABC_transporter-like_CS"/>
</dbReference>
<dbReference type="CDD" id="cd06579">
    <property type="entry name" value="TM_PBP1_transp_AraH_like"/>
    <property type="match status" value="1"/>
</dbReference>
<evidence type="ECO:0000256" key="5">
    <source>
        <dbReference type="ARBA" id="ARBA00022597"/>
    </source>
</evidence>
<evidence type="ECO:0000256" key="7">
    <source>
        <dbReference type="ARBA" id="ARBA00022737"/>
    </source>
</evidence>
<feature type="transmembrane region" description="Helical" evidence="13">
    <location>
        <begin position="109"/>
        <end position="127"/>
    </location>
</feature>
<feature type="domain" description="ABC transporter" evidence="14">
    <location>
        <begin position="373"/>
        <end position="609"/>
    </location>
</feature>
<evidence type="ECO:0000256" key="12">
    <source>
        <dbReference type="ARBA" id="ARBA00023136"/>
    </source>
</evidence>
<dbReference type="InterPro" id="IPR001851">
    <property type="entry name" value="ABC_transp_permease"/>
</dbReference>
<feature type="transmembrane region" description="Helical" evidence="13">
    <location>
        <begin position="293"/>
        <end position="315"/>
    </location>
</feature>
<dbReference type="PROSITE" id="PS00211">
    <property type="entry name" value="ABC_TRANSPORTER_1"/>
    <property type="match status" value="1"/>
</dbReference>
<evidence type="ECO:0000259" key="14">
    <source>
        <dbReference type="PROSITE" id="PS50893"/>
    </source>
</evidence>
<evidence type="ECO:0000256" key="13">
    <source>
        <dbReference type="SAM" id="Phobius"/>
    </source>
</evidence>
<reference evidence="15" key="1">
    <citation type="journal article" date="2015" name="PeerJ">
        <title>First genomic representation of candidate bacterial phylum KSB3 points to enhanced environmental sensing as a trigger of wastewater bulking.</title>
        <authorList>
            <person name="Sekiguchi Y."/>
            <person name="Ohashi A."/>
            <person name="Parks D.H."/>
            <person name="Yamauchi T."/>
            <person name="Tyson G.W."/>
            <person name="Hugenholtz P."/>
        </authorList>
    </citation>
    <scope>NUCLEOTIDE SEQUENCE [LARGE SCALE GENOMIC DNA]</scope>
</reference>
<keyword evidence="7" id="KW-0677">Repeat</keyword>
<keyword evidence="5" id="KW-0762">Sugar transport</keyword>
<evidence type="ECO:0000313" key="16">
    <source>
        <dbReference type="Proteomes" id="UP000030661"/>
    </source>
</evidence>
<dbReference type="CDD" id="cd03216">
    <property type="entry name" value="ABC_Carb_Monos_I"/>
    <property type="match status" value="1"/>
</dbReference>
<evidence type="ECO:0000256" key="9">
    <source>
        <dbReference type="ARBA" id="ARBA00022840"/>
    </source>
</evidence>
<evidence type="ECO:0000256" key="6">
    <source>
        <dbReference type="ARBA" id="ARBA00022692"/>
    </source>
</evidence>
<protein>
    <recommendedName>
        <fullName evidence="14">ABC transporter domain-containing protein</fullName>
    </recommendedName>
</protein>
<dbReference type="FunFam" id="3.40.50.300:FF:000127">
    <property type="entry name" value="Ribose import ATP-binding protein RbsA"/>
    <property type="match status" value="1"/>
</dbReference>
<dbReference type="eggNOG" id="COG1129">
    <property type="taxonomic scope" value="Bacteria"/>
</dbReference>
<keyword evidence="8" id="KW-0547">Nucleotide-binding</keyword>
<keyword evidence="6 13" id="KW-0812">Transmembrane</keyword>
<dbReference type="GO" id="GO:0022857">
    <property type="term" value="F:transmembrane transporter activity"/>
    <property type="evidence" value="ECO:0007669"/>
    <property type="project" value="InterPro"/>
</dbReference>
<dbReference type="CDD" id="cd03215">
    <property type="entry name" value="ABC_Carb_Monos_II"/>
    <property type="match status" value="1"/>
</dbReference>
<keyword evidence="3" id="KW-0813">Transport</keyword>
<dbReference type="Proteomes" id="UP000030661">
    <property type="component" value="Unassembled WGS sequence"/>
</dbReference>
<dbReference type="InterPro" id="IPR003439">
    <property type="entry name" value="ABC_transporter-like_ATP-bd"/>
</dbReference>
<dbReference type="PANTHER" id="PTHR43790">
    <property type="entry name" value="CARBOHYDRATE TRANSPORT ATP-BINDING PROTEIN MG119-RELATED"/>
    <property type="match status" value="1"/>
</dbReference>
<keyword evidence="9" id="KW-0067">ATP-binding</keyword>
<comment type="subcellular location">
    <subcellularLocation>
        <location evidence="2">Cell membrane</location>
        <topology evidence="2">Multi-pass membrane protein</topology>
    </subcellularLocation>
    <subcellularLocation>
        <location evidence="1">Cell membrane</location>
        <topology evidence="1">Peripheral membrane protein</topology>
    </subcellularLocation>
</comment>
<feature type="transmembrane region" description="Helical" evidence="13">
    <location>
        <begin position="235"/>
        <end position="253"/>
    </location>
</feature>
<feature type="transmembrane region" description="Helical" evidence="13">
    <location>
        <begin position="28"/>
        <end position="48"/>
    </location>
</feature>
<dbReference type="GO" id="GO:0005524">
    <property type="term" value="F:ATP binding"/>
    <property type="evidence" value="ECO:0007669"/>
    <property type="project" value="UniProtKB-KW"/>
</dbReference>
<dbReference type="AlphaFoldDB" id="A0A081C5S1"/>
<dbReference type="InterPro" id="IPR050107">
    <property type="entry name" value="ABC_carbohydrate_import_ATPase"/>
</dbReference>
<evidence type="ECO:0000256" key="1">
    <source>
        <dbReference type="ARBA" id="ARBA00004202"/>
    </source>
</evidence>
<proteinExistence type="predicted"/>
<keyword evidence="11 13" id="KW-1133">Transmembrane helix</keyword>
<dbReference type="EMBL" id="DF820471">
    <property type="protein sequence ID" value="GAK59926.1"/>
    <property type="molecule type" value="Genomic_DNA"/>
</dbReference>
<dbReference type="Pfam" id="PF00005">
    <property type="entry name" value="ABC_tran"/>
    <property type="match status" value="2"/>
</dbReference>
<keyword evidence="4" id="KW-1003">Cell membrane</keyword>
<dbReference type="HOGENOM" id="CLU_330827_0_0_0"/>
<evidence type="ECO:0000256" key="4">
    <source>
        <dbReference type="ARBA" id="ARBA00022475"/>
    </source>
</evidence>
<dbReference type="SMART" id="SM00382">
    <property type="entry name" value="AAA"/>
    <property type="match status" value="2"/>
</dbReference>
<evidence type="ECO:0000256" key="8">
    <source>
        <dbReference type="ARBA" id="ARBA00022741"/>
    </source>
</evidence>
<dbReference type="Gene3D" id="3.40.50.300">
    <property type="entry name" value="P-loop containing nucleotide triphosphate hydrolases"/>
    <property type="match status" value="2"/>
</dbReference>
<evidence type="ECO:0000313" key="15">
    <source>
        <dbReference type="EMBL" id="GAK59926.1"/>
    </source>
</evidence>
<evidence type="ECO:0000256" key="11">
    <source>
        <dbReference type="ARBA" id="ARBA00022989"/>
    </source>
</evidence>
<evidence type="ECO:0000256" key="2">
    <source>
        <dbReference type="ARBA" id="ARBA00004651"/>
    </source>
</evidence>
<gene>
    <name evidence="15" type="ORF">U27_06912</name>
</gene>
<keyword evidence="16" id="KW-1185">Reference proteome</keyword>
<dbReference type="STRING" id="1499967.U27_06912"/>
<organism evidence="15">
    <name type="scientific">Vecturithrix granuli</name>
    <dbReference type="NCBI Taxonomy" id="1499967"/>
    <lineage>
        <taxon>Bacteria</taxon>
        <taxon>Candidatus Moduliflexota</taxon>
        <taxon>Candidatus Vecturitrichia</taxon>
        <taxon>Candidatus Vecturitrichales</taxon>
        <taxon>Candidatus Vecturitrichaceae</taxon>
        <taxon>Candidatus Vecturithrix</taxon>
    </lineage>
</organism>
<evidence type="ECO:0000256" key="3">
    <source>
        <dbReference type="ARBA" id="ARBA00022448"/>
    </source>
</evidence>
<sequence>MTLAVISTFPSFFGEGSLRMKTQTIRDVHNYIIAILFILILIIFSILSPQFRTTRNILSMLRQTSFVGIMAVGATFVILSGGIDLSVGSMLALAGMICARLLRQFGFDAYTAVLVTLLFGVFMGYFNGTLVSKLGIPPFIVTFGTMGIFRGLVFLLAFREPGGFIQNVPLTDKTFLSIGGGRIGQIHTPIIFFVIVAILGYVYLKNSKFGTYVYAVGSNEQSAAMSGISVNGVKTRVFVLSGICAAFAGILWTSRLMTTTTEMGLGNELDVIAAVVVGGTSIMGGRGGIGKTIIGALFIGTLTNGLSMVGVPAFYQPLAKALLIVSAAYLDNYLLVRYTEQTKRHLIAATSNHVEVKAIKGERPPIDPNDILLDLRGISKRFGEIEVLKNVSLNIAKGEIHALVGENGAGKSTLIKIITGVYQKSTGDIYLNGKLVDIHNPHHAQSLGISTVFQEFSLIPSLNVARNIMLGREPQSLPGFIHHGKLRRHAAEVLERLKFHLPLNALSESLSVGNNQEVEIAKALSQEAALIIMDEPTASLSAEEKIKLFETIRQLSARGVSILFISHILDEVLEIAHRVTVLRNGEVVNISPTEELDKKKIVQYMVGRELAEQKSVTTKRGEPILEVSNLGREGSFTDISFTLHQGEILGLTGLVGSGRSEVARAIFGLDPIDNGEMKLNQKPVRISSPAMAMKQGIAFLSKDRKTEGLVLIHSMMHNISMANLENIAAHTIINSQQEVKIARDYVQKVDIRPPQIDLPVSGLSGGNQQKVVLSKWLCRNPKLLIVDEPTVGIDVGAKHEIYQILHDLASQGVAILFISSDFAEVLRMCQRILTMREGRIVLQTDTTRELVTQETLMKAAIGRVEE</sequence>
<dbReference type="InterPro" id="IPR003593">
    <property type="entry name" value="AAA+_ATPase"/>
</dbReference>
<feature type="domain" description="ABC transporter" evidence="14">
    <location>
        <begin position="619"/>
        <end position="862"/>
    </location>
</feature>
<evidence type="ECO:0000256" key="10">
    <source>
        <dbReference type="ARBA" id="ARBA00022967"/>
    </source>
</evidence>
<dbReference type="SUPFAM" id="SSF52540">
    <property type="entry name" value="P-loop containing nucleoside triphosphate hydrolases"/>
    <property type="match status" value="2"/>
</dbReference>
<dbReference type="PANTHER" id="PTHR43790:SF3">
    <property type="entry name" value="D-ALLOSE IMPORT ATP-BINDING PROTEIN ALSA-RELATED"/>
    <property type="match status" value="1"/>
</dbReference>
<accession>A0A081C5S1</accession>
<feature type="transmembrane region" description="Helical" evidence="13">
    <location>
        <begin position="139"/>
        <end position="158"/>
    </location>
</feature>
<dbReference type="PROSITE" id="PS50893">
    <property type="entry name" value="ABC_TRANSPORTER_2"/>
    <property type="match status" value="2"/>
</dbReference>
<name>A0A081C5S1_VECG1</name>
<dbReference type="Pfam" id="PF02653">
    <property type="entry name" value="BPD_transp_2"/>
    <property type="match status" value="1"/>
</dbReference>